<organism evidence="3 4">
    <name type="scientific">Cyclotella atomus</name>
    <dbReference type="NCBI Taxonomy" id="382360"/>
    <lineage>
        <taxon>Eukaryota</taxon>
        <taxon>Sar</taxon>
        <taxon>Stramenopiles</taxon>
        <taxon>Ochrophyta</taxon>
        <taxon>Bacillariophyta</taxon>
        <taxon>Coscinodiscophyceae</taxon>
        <taxon>Thalassiosirophycidae</taxon>
        <taxon>Stephanodiscales</taxon>
        <taxon>Stephanodiscaceae</taxon>
        <taxon>Cyclotella</taxon>
    </lineage>
</organism>
<feature type="compositionally biased region" description="Pro residues" evidence="1">
    <location>
        <begin position="49"/>
        <end position="60"/>
    </location>
</feature>
<feature type="compositionally biased region" description="Low complexity" evidence="1">
    <location>
        <begin position="106"/>
        <end position="126"/>
    </location>
</feature>
<dbReference type="PANTHER" id="PTHR33418">
    <property type="entry name" value="HELICASE-ASSOCIATED"/>
    <property type="match status" value="1"/>
</dbReference>
<gene>
    <name evidence="3" type="ORF">ACHAWO_009724</name>
</gene>
<accession>A0ABD3PC84</accession>
<sequence>MPRKVAIPKNPHPANNTANNNDGFFPQPPDPTHKKKNPEGYTNYEGYEAPPPPPQQPQQPPYGADDGGNNNEWNEWQWGSNNNSNNAGYGNGYNWWSSGYYEDPSHGGQNQGVQHRGGHQHPPQHQQPHHEQYPAYQEFMPPLDKTDKKDNQPQQHNQYPQHSNQHYYYPPYPPQNLNPNINPNANHHPPAESKKRTASGAIKESRPPQHVYPPPPPNWPQQNQQQQHQHKAREHMIQLQSNVEPIPVYPYTNAFTKHSWNEMISMLHKFATENPGLDLETETNDQQSLIRTSWIKEIRWIRRARAPSDEKSPKATRGRDKVPNFPPLPDCLALTPQRIATLDSIHFPWHHDRSAWRKWLDDLNHYRAKSGESELNVPLKYVEYPSLGNFVNRQRTEYKKLLQGRSSSMTSSKIADLNRVGFTWSVREGGHTAWDIRFMELKEYRDRMGNCNVPKIYPANPSLGYWVNEQRFQYRRMINNKSTYMTETKVAHLNSLGFIWTLRESKKPWTDWLEELRDYKKIHGHCDVPLKYEKNLPLGAFVNNQRSEYRKLLKGEPSSMNDAKIKDLEAMGFHWSVREGRTPWNARLAELLAYKDKYGDTNVPRNWEENPSLSIWVETQRQQYKLYGKSPCRHMTKERVEALNDAGFDWNEPPESKVDNVEEDAKEEEHKDEQIEPEQTV</sequence>
<feature type="compositionally biased region" description="Low complexity" evidence="1">
    <location>
        <begin position="12"/>
        <end position="21"/>
    </location>
</feature>
<feature type="domain" description="Helicase-associated" evidence="2">
    <location>
        <begin position="581"/>
        <end position="648"/>
    </location>
</feature>
<feature type="domain" description="Helicase-associated" evidence="2">
    <location>
        <begin position="353"/>
        <end position="422"/>
    </location>
</feature>
<dbReference type="Pfam" id="PF03457">
    <property type="entry name" value="HA"/>
    <property type="match status" value="4"/>
</dbReference>
<name>A0ABD3PC84_9STRA</name>
<keyword evidence="4" id="KW-1185">Reference proteome</keyword>
<feature type="compositionally biased region" description="Pro residues" evidence="1">
    <location>
        <begin position="210"/>
        <end position="219"/>
    </location>
</feature>
<feature type="region of interest" description="Disordered" evidence="1">
    <location>
        <begin position="645"/>
        <end position="681"/>
    </location>
</feature>
<evidence type="ECO:0000313" key="4">
    <source>
        <dbReference type="Proteomes" id="UP001530400"/>
    </source>
</evidence>
<feature type="compositionally biased region" description="Low complexity" evidence="1">
    <location>
        <begin position="152"/>
        <end position="169"/>
    </location>
</feature>
<evidence type="ECO:0000256" key="1">
    <source>
        <dbReference type="SAM" id="MobiDB-lite"/>
    </source>
</evidence>
<feature type="compositionally biased region" description="Low complexity" evidence="1">
    <location>
        <begin position="177"/>
        <end position="188"/>
    </location>
</feature>
<dbReference type="Gene3D" id="6.10.140.530">
    <property type="match status" value="4"/>
</dbReference>
<feature type="region of interest" description="Disordered" evidence="1">
    <location>
        <begin position="1"/>
        <end position="233"/>
    </location>
</feature>
<evidence type="ECO:0000313" key="3">
    <source>
        <dbReference type="EMBL" id="KAL3785765.1"/>
    </source>
</evidence>
<dbReference type="AlphaFoldDB" id="A0ABD3PC84"/>
<dbReference type="Proteomes" id="UP001530400">
    <property type="component" value="Unassembled WGS sequence"/>
</dbReference>
<feature type="domain" description="Helicase-associated" evidence="2">
    <location>
        <begin position="507"/>
        <end position="573"/>
    </location>
</feature>
<protein>
    <recommendedName>
        <fullName evidence="2">Helicase-associated domain-containing protein</fullName>
    </recommendedName>
</protein>
<proteinExistence type="predicted"/>
<dbReference type="InterPro" id="IPR005114">
    <property type="entry name" value="Helicase_assoc"/>
</dbReference>
<feature type="compositionally biased region" description="Low complexity" evidence="1">
    <location>
        <begin position="61"/>
        <end position="96"/>
    </location>
</feature>
<comment type="caution">
    <text evidence="3">The sequence shown here is derived from an EMBL/GenBank/DDBJ whole genome shotgun (WGS) entry which is preliminary data.</text>
</comment>
<evidence type="ECO:0000259" key="2">
    <source>
        <dbReference type="Pfam" id="PF03457"/>
    </source>
</evidence>
<dbReference type="EMBL" id="JALLPJ020000678">
    <property type="protein sequence ID" value="KAL3785765.1"/>
    <property type="molecule type" value="Genomic_DNA"/>
</dbReference>
<dbReference type="PANTHER" id="PTHR33418:SF1">
    <property type="entry name" value="HELICASE-ASSOCIATED DOMAIN-CONTAINING PROTEIN"/>
    <property type="match status" value="1"/>
</dbReference>
<feature type="domain" description="Helicase-associated" evidence="2">
    <location>
        <begin position="432"/>
        <end position="498"/>
    </location>
</feature>
<reference evidence="3 4" key="1">
    <citation type="submission" date="2024-10" db="EMBL/GenBank/DDBJ databases">
        <title>Updated reference genomes for cyclostephanoid diatoms.</title>
        <authorList>
            <person name="Roberts W.R."/>
            <person name="Alverson A.J."/>
        </authorList>
    </citation>
    <scope>NUCLEOTIDE SEQUENCE [LARGE SCALE GENOMIC DNA]</scope>
    <source>
        <strain evidence="3 4">AJA010-31</strain>
    </source>
</reference>